<reference evidence="2" key="1">
    <citation type="submission" date="2021-01" db="EMBL/GenBank/DDBJ databases">
        <authorList>
            <person name="Corre E."/>
            <person name="Pelletier E."/>
            <person name="Niang G."/>
            <person name="Scheremetjew M."/>
            <person name="Finn R."/>
            <person name="Kale V."/>
            <person name="Holt S."/>
            <person name="Cochrane G."/>
            <person name="Meng A."/>
            <person name="Brown T."/>
            <person name="Cohen L."/>
        </authorList>
    </citation>
    <scope>NUCLEOTIDE SEQUENCE</scope>
    <source>
        <strain evidence="2">CCMP1795</strain>
    </source>
</reference>
<dbReference type="AlphaFoldDB" id="A0A6U9JBX5"/>
<dbReference type="InterPro" id="IPR046628">
    <property type="entry name" value="DUF6740"/>
</dbReference>
<dbReference type="EMBL" id="HBIT01002364">
    <property type="protein sequence ID" value="CAE0615106.1"/>
    <property type="molecule type" value="Transcribed_RNA"/>
</dbReference>
<organism evidence="2">
    <name type="scientific">Oxyrrhis marina</name>
    <name type="common">Dinoflagellate</name>
    <dbReference type="NCBI Taxonomy" id="2969"/>
    <lineage>
        <taxon>Eukaryota</taxon>
        <taxon>Sar</taxon>
        <taxon>Alveolata</taxon>
        <taxon>Dinophyceae</taxon>
        <taxon>Oxyrrhinales</taxon>
        <taxon>Oxyrrhinaceae</taxon>
        <taxon>Oxyrrhis</taxon>
    </lineage>
</organism>
<dbReference type="Pfam" id="PF20525">
    <property type="entry name" value="DUF6740"/>
    <property type="match status" value="1"/>
</dbReference>
<evidence type="ECO:0000313" key="2">
    <source>
        <dbReference type="EMBL" id="CAE0615107.1"/>
    </source>
</evidence>
<protein>
    <submittedName>
        <fullName evidence="2">Uncharacterized protein</fullName>
    </submittedName>
</protein>
<evidence type="ECO:0000313" key="1">
    <source>
        <dbReference type="EMBL" id="CAE0615106.1"/>
    </source>
</evidence>
<proteinExistence type="predicted"/>
<sequence length="191" mass="20758">MEKFTLKGGMTFVDVNDDSVSAHLTLSIEIQKSEGSPVLNLSVEAGGCAVVWQYGEGFSLNIVVCITGKASGKDLLQPDRSFAAEIEIKATFNVNVPVAGSIINWSIWAKIGCTAAANNNITAYAEIGTSVSLLIAGAGVSVDIKGNTMDHLPNKWQFFSGVNLNAWVNVLVYKNSWNWRWEIWHASPVYF</sequence>
<accession>A0A6U9JBX5</accession>
<gene>
    <name evidence="1" type="ORF">OMAR00292_LOCUS981</name>
    <name evidence="2" type="ORF">OMAR00292_LOCUS982</name>
</gene>
<name>A0A6U9JBX5_OXYMA</name>
<dbReference type="EMBL" id="HBIT01002365">
    <property type="protein sequence ID" value="CAE0615107.1"/>
    <property type="molecule type" value="Transcribed_RNA"/>
</dbReference>